<sequence length="166" mass="19081">MQSLLIISLFIIAISSLISLFADSREGNDERVECDGYRKIEIKKTCGKNGYLIHYGLPNCQQFSRAVEKGLFDEKGAEWVKCTTECLIDKLFEIHQSSPSLSCSSLEEKAFNTHVPCYLECHFCEVCRSQKWGLIFTYRFRDFLNLNSISQVYDVISECGLFHCFT</sequence>
<comment type="caution">
    <text evidence="6">The sequence shown here is derived from an EMBL/GenBank/DDBJ whole genome shotgun (WGS) entry which is preliminary data.</text>
</comment>
<accession>A0AAV5U2M4</accession>
<evidence type="ECO:0000313" key="6">
    <source>
        <dbReference type="EMBL" id="GMT00752.1"/>
    </source>
</evidence>
<evidence type="ECO:0000256" key="3">
    <source>
        <dbReference type="ARBA" id="ARBA00022702"/>
    </source>
</evidence>
<evidence type="ECO:0000256" key="4">
    <source>
        <dbReference type="ARBA" id="ARBA00023157"/>
    </source>
</evidence>
<keyword evidence="5" id="KW-0732">Signal</keyword>
<dbReference type="AlphaFoldDB" id="A0AAV5U2M4"/>
<evidence type="ECO:0000313" key="7">
    <source>
        <dbReference type="Proteomes" id="UP001432027"/>
    </source>
</evidence>
<dbReference type="Proteomes" id="UP001432027">
    <property type="component" value="Unassembled WGS sequence"/>
</dbReference>
<reference evidence="6" key="1">
    <citation type="submission" date="2023-10" db="EMBL/GenBank/DDBJ databases">
        <title>Genome assembly of Pristionchus species.</title>
        <authorList>
            <person name="Yoshida K."/>
            <person name="Sommer R.J."/>
        </authorList>
    </citation>
    <scope>NUCLEOTIDE SEQUENCE</scope>
    <source>
        <strain evidence="6">RS0144</strain>
    </source>
</reference>
<organism evidence="6 7">
    <name type="scientific">Pristionchus entomophagus</name>
    <dbReference type="NCBI Taxonomy" id="358040"/>
    <lineage>
        <taxon>Eukaryota</taxon>
        <taxon>Metazoa</taxon>
        <taxon>Ecdysozoa</taxon>
        <taxon>Nematoda</taxon>
        <taxon>Chromadorea</taxon>
        <taxon>Rhabditida</taxon>
        <taxon>Rhabditina</taxon>
        <taxon>Diplogasteromorpha</taxon>
        <taxon>Diplogasteroidea</taxon>
        <taxon>Neodiplogasteridae</taxon>
        <taxon>Pristionchus</taxon>
    </lineage>
</organism>
<evidence type="ECO:0000256" key="5">
    <source>
        <dbReference type="SAM" id="SignalP"/>
    </source>
</evidence>
<dbReference type="EMBL" id="BTSX01000005">
    <property type="protein sequence ID" value="GMT00752.1"/>
    <property type="molecule type" value="Genomic_DNA"/>
</dbReference>
<feature type="signal peptide" evidence="5">
    <location>
        <begin position="1"/>
        <end position="24"/>
    </location>
</feature>
<keyword evidence="7" id="KW-1185">Reference proteome</keyword>
<dbReference type="InterPro" id="IPR004978">
    <property type="entry name" value="Stanniocalcin"/>
</dbReference>
<evidence type="ECO:0000256" key="1">
    <source>
        <dbReference type="ARBA" id="ARBA00008693"/>
    </source>
</evidence>
<dbReference type="PANTHER" id="PTHR11245:SF6">
    <property type="entry name" value="DUF19 DOMAIN-CONTAINING PROTEIN"/>
    <property type="match status" value="1"/>
</dbReference>
<dbReference type="GO" id="GO:0005615">
    <property type="term" value="C:extracellular space"/>
    <property type="evidence" value="ECO:0007669"/>
    <property type="project" value="TreeGrafter"/>
</dbReference>
<keyword evidence="3" id="KW-0372">Hormone</keyword>
<feature type="chain" id="PRO_5043719608" evidence="5">
    <location>
        <begin position="25"/>
        <end position="166"/>
    </location>
</feature>
<dbReference type="GO" id="GO:0006874">
    <property type="term" value="P:intracellular calcium ion homeostasis"/>
    <property type="evidence" value="ECO:0007669"/>
    <property type="project" value="TreeGrafter"/>
</dbReference>
<evidence type="ECO:0000256" key="2">
    <source>
        <dbReference type="ARBA" id="ARBA00011748"/>
    </source>
</evidence>
<dbReference type="GO" id="GO:0005179">
    <property type="term" value="F:hormone activity"/>
    <property type="evidence" value="ECO:0007669"/>
    <property type="project" value="UniProtKB-KW"/>
</dbReference>
<gene>
    <name evidence="6" type="ORF">PENTCL1PPCAC_22926</name>
</gene>
<comment type="similarity">
    <text evidence="1">Belongs to the stanniocalcin family.</text>
</comment>
<name>A0AAV5U2M4_9BILA</name>
<dbReference type="PANTHER" id="PTHR11245">
    <property type="entry name" value="STANNIOCALCIN"/>
    <property type="match status" value="1"/>
</dbReference>
<keyword evidence="4" id="KW-1015">Disulfide bond</keyword>
<protein>
    <submittedName>
        <fullName evidence="6">Uncharacterized protein</fullName>
    </submittedName>
</protein>
<proteinExistence type="inferred from homology"/>
<comment type="subunit">
    <text evidence="2">Homodimer; disulfide-linked.</text>
</comment>